<reference evidence="2" key="1">
    <citation type="journal article" date="2020" name="Stud. Mycol.">
        <title>101 Dothideomycetes genomes: a test case for predicting lifestyles and emergence of pathogens.</title>
        <authorList>
            <person name="Haridas S."/>
            <person name="Albert R."/>
            <person name="Binder M."/>
            <person name="Bloem J."/>
            <person name="Labutti K."/>
            <person name="Salamov A."/>
            <person name="Andreopoulos B."/>
            <person name="Baker S."/>
            <person name="Barry K."/>
            <person name="Bills G."/>
            <person name="Bluhm B."/>
            <person name="Cannon C."/>
            <person name="Castanera R."/>
            <person name="Culley D."/>
            <person name="Daum C."/>
            <person name="Ezra D."/>
            <person name="Gonzalez J."/>
            <person name="Henrissat B."/>
            <person name="Kuo A."/>
            <person name="Liang C."/>
            <person name="Lipzen A."/>
            <person name="Lutzoni F."/>
            <person name="Magnuson J."/>
            <person name="Mondo S."/>
            <person name="Nolan M."/>
            <person name="Ohm R."/>
            <person name="Pangilinan J."/>
            <person name="Park H.-J."/>
            <person name="Ramirez L."/>
            <person name="Alfaro M."/>
            <person name="Sun H."/>
            <person name="Tritt A."/>
            <person name="Yoshinaga Y."/>
            <person name="Zwiers L.-H."/>
            <person name="Turgeon B."/>
            <person name="Goodwin S."/>
            <person name="Spatafora J."/>
            <person name="Crous P."/>
            <person name="Grigoriev I."/>
        </authorList>
    </citation>
    <scope>NUCLEOTIDE SEQUENCE</scope>
    <source>
        <strain evidence="2">CBS 122681</strain>
    </source>
</reference>
<name>A0A6A6T6V4_9PLEO</name>
<dbReference type="Proteomes" id="UP000799324">
    <property type="component" value="Unassembled WGS sequence"/>
</dbReference>
<dbReference type="AlphaFoldDB" id="A0A6A6T6V4"/>
<feature type="compositionally biased region" description="Basic and acidic residues" evidence="1">
    <location>
        <begin position="51"/>
        <end position="63"/>
    </location>
</feature>
<feature type="region of interest" description="Disordered" evidence="1">
    <location>
        <begin position="51"/>
        <end position="113"/>
    </location>
</feature>
<evidence type="ECO:0000256" key="1">
    <source>
        <dbReference type="SAM" id="MobiDB-lite"/>
    </source>
</evidence>
<accession>A0A6A6T6V4</accession>
<gene>
    <name evidence="2" type="ORF">K491DRAFT_717033</name>
</gene>
<evidence type="ECO:0000313" key="3">
    <source>
        <dbReference type="Proteomes" id="UP000799324"/>
    </source>
</evidence>
<sequence length="226" mass="24780">MRHENGLRAKAAGNERRVGATARCLQWHWDSQCRRRRLVVVVGGRENRRETLTAGSERRRVEETASPETVAGAGDTGRFQSSMAGAEAKAHSNHLARSRSDAASTGDRSRLEHGSPEIDQKLAIWDYRLQLLLGSAYIRFVCVVTCEAADSCKTSQSPPWQLYHAVLTAHASLSSRNDVGGPSDRAQSTRCASTHGSWDIILSPGYTLLRQTPQTRTPVSDPAQTT</sequence>
<evidence type="ECO:0000313" key="2">
    <source>
        <dbReference type="EMBL" id="KAF2654558.1"/>
    </source>
</evidence>
<dbReference type="EMBL" id="MU004362">
    <property type="protein sequence ID" value="KAF2654558.1"/>
    <property type="molecule type" value="Genomic_DNA"/>
</dbReference>
<organism evidence="2 3">
    <name type="scientific">Lophiostoma macrostomum CBS 122681</name>
    <dbReference type="NCBI Taxonomy" id="1314788"/>
    <lineage>
        <taxon>Eukaryota</taxon>
        <taxon>Fungi</taxon>
        <taxon>Dikarya</taxon>
        <taxon>Ascomycota</taxon>
        <taxon>Pezizomycotina</taxon>
        <taxon>Dothideomycetes</taxon>
        <taxon>Pleosporomycetidae</taxon>
        <taxon>Pleosporales</taxon>
        <taxon>Lophiostomataceae</taxon>
        <taxon>Lophiostoma</taxon>
    </lineage>
</organism>
<protein>
    <submittedName>
        <fullName evidence="2">Uncharacterized protein</fullName>
    </submittedName>
</protein>
<keyword evidence="3" id="KW-1185">Reference proteome</keyword>
<proteinExistence type="predicted"/>